<keyword evidence="7" id="KW-1185">Reference proteome</keyword>
<feature type="region of interest" description="Disordered" evidence="4">
    <location>
        <begin position="1640"/>
        <end position="1659"/>
    </location>
</feature>
<dbReference type="InterPro" id="IPR020845">
    <property type="entry name" value="AMP-binding_CS"/>
</dbReference>
<dbReference type="Gene3D" id="2.30.38.10">
    <property type="entry name" value="Luciferase, Domain 3"/>
    <property type="match status" value="1"/>
</dbReference>
<dbReference type="SMART" id="SM01294">
    <property type="entry name" value="PKS_PP_betabranch"/>
    <property type="match status" value="1"/>
</dbReference>
<evidence type="ECO:0000256" key="4">
    <source>
        <dbReference type="SAM" id="MobiDB-lite"/>
    </source>
</evidence>
<dbReference type="NCBIfam" id="TIGR01733">
    <property type="entry name" value="AA-adenyl-dom"/>
    <property type="match status" value="1"/>
</dbReference>
<protein>
    <submittedName>
        <fullName evidence="6">Dimodular nonribosomal peptide synthase</fullName>
    </submittedName>
</protein>
<dbReference type="Gene3D" id="3.40.50.1820">
    <property type="entry name" value="alpha/beta hydrolase"/>
    <property type="match status" value="1"/>
</dbReference>
<dbReference type="Gene3D" id="3.30.559.30">
    <property type="entry name" value="Nonribosomal peptide synthetase, condensation domain"/>
    <property type="match status" value="2"/>
</dbReference>
<dbReference type="Gene3D" id="3.30.300.30">
    <property type="match status" value="1"/>
</dbReference>
<dbReference type="PANTHER" id="PTHR45527">
    <property type="entry name" value="NONRIBOSOMAL PEPTIDE SYNTHETASE"/>
    <property type="match status" value="1"/>
</dbReference>
<sequence length="1679" mass="182723">MADDARAVQERRRELLRRRIAESGLAAGQPVNELSVHAGQRYPLSAGQRRMWFLQTMDPSDTTLNICVAYRLAGDLDEARLRGAFDDVVARHAILRTTFCVDTEGEPYQVFRDDVEISWQVRDLTGLVESERKLRVEARARDMFGKPFNLADDLPLRIALMRTGAAEFVLLLVVHHICWDDDSWSPFFQDLSAAYNGPQPTGRAPQFVAVEVLDCAAEPSIADVGYWADTLRPSPDPLELPGVAAVNPSRRADRRTQVLPADLFSRVEDFARKNSASPFMVLLAGYAALMRRYTGAPDFLISVPVTERRSAAEAAIGYFGNTLLLRMTAQAPDTFASFLAAVRETCLNGFAHQSVGIDRVVREVNPERMGHDGMDRLVRLGFSMRKSASGFALDGVTVRKLELGAVTAHLPLALAVVLDHDGVIIELEYQTDVLAATLVDQMLTHYIQLLDHALAAPEHRLASLDMLGTGERAAILAQSLGDLVAAPATTMVAMLEAASAAASDSLALVSDGAELTYAQLHRRANRLARWLIGQGIGPEDIIGLCMTTSIEFIVAMFAVLKAGAAYLPIDQAYPDDRIDYLVADARPRTVIRRHELDAAERDAAELSGATVTDADRVRPLRPDNLAYVIYTSGSTGQPKGVAVSHRAIAEHVEGFIAEWSMTAEDRLLQSSSVSFDASLLDIFVTLSLGARLIVPKPEAFGDVPYVADLINRYGVTVLHMVPSMLSTLLLLPQVKEWRQLRHVPVGGEALPGEIAAKFASYFDAKLRNHYGPTEAVVCSTHMQVEGSHGARVVPIGVPNRNVYAYVLDQELQPVPAEVIGELYLGGAQLARGYLGRPGLTAERFVADPFNLGMRLYRSGDLVRRNISGELEFVGRADEQVKVRGFRIELGEVESVIATHPAVKHCLVVTEDTEAGPVLAAFLVPVAGSVHVDLDEIRAHTAAVLPEYMVPSAFAVIPEIPLTVSGKLDKRTLPAPTPVAVRSYREPRTATERRMCSIFARLFGWERIGAEDSFFGLGGHSLLAARLIAQIRAEFGVELTVRVVFDIPTPAGLAARLVDHFRAEFDIDLDEIESEETFGDAVEDSWPQARRPELVASVRPVRPSLSYSQFAMWFQHRMRGPNDVFNMALALRINGPLDIPVLTAALNDVVARHEALRTNFVEHEGIPYQFVHPVRELELEVTQIAADQLDETVAELRRYVFALESESLVRPTLLALGADTHVLLVLVHHIVTDHASLGILFEDLIVAYRARLQGEAPQWAALPFQFVDYALWQQGAFDAASDWGEAELEHWRDVLAGMSYEISIVPDHARPPVLGSRSEVVDFTVPAARREALIRLAEQTGATEFMVYQAALAVLLCKLGGGSTDIAIGSPVAARVDLATTNMSGPCANVVVLRNDLSGDPSLRTAVALSRDAVLDALAHQELPIERVVGALNPPRSPSRNHPLFQNSIHFRGAEDWALMPPDLTENGETTVVALPMDFEISILDLNLVLNVTSDAALDVRVVANADLYEPETVALIADALDAVLEAFVTTPDHPLSALELLPAAALEKLLAPPTPTAAERSRPITGGSQETERALIGLLEELLEISGVDREDNFFALGGDSIISVRWAARASAQGLALTPAMVFEHMTIAELAAAVEGAADQPAAEPDSVPAQQTAPMSASGLDADALAALTASWHNQS</sequence>
<dbReference type="InterPro" id="IPR036736">
    <property type="entry name" value="ACP-like_sf"/>
</dbReference>
<dbReference type="InterPro" id="IPR045851">
    <property type="entry name" value="AMP-bd_C_sf"/>
</dbReference>
<comment type="caution">
    <text evidence="6">The sequence shown here is derived from an EMBL/GenBank/DDBJ whole genome shotgun (WGS) entry which is preliminary data.</text>
</comment>
<evidence type="ECO:0000259" key="5">
    <source>
        <dbReference type="PROSITE" id="PS50075"/>
    </source>
</evidence>
<dbReference type="GO" id="GO:0003824">
    <property type="term" value="F:catalytic activity"/>
    <property type="evidence" value="ECO:0007669"/>
    <property type="project" value="InterPro"/>
</dbReference>
<feature type="domain" description="Carrier" evidence="5">
    <location>
        <begin position="985"/>
        <end position="1060"/>
    </location>
</feature>
<dbReference type="SUPFAM" id="SSF56801">
    <property type="entry name" value="Acetyl-CoA synthetase-like"/>
    <property type="match status" value="1"/>
</dbReference>
<name>A0A7Z7NBN1_9MYCO</name>
<dbReference type="InterPro" id="IPR025110">
    <property type="entry name" value="AMP-bd_C"/>
</dbReference>
<dbReference type="FunFam" id="1.10.1200.10:FF:000016">
    <property type="entry name" value="Non-ribosomal peptide synthase"/>
    <property type="match status" value="1"/>
</dbReference>
<evidence type="ECO:0000256" key="3">
    <source>
        <dbReference type="ARBA" id="ARBA00022553"/>
    </source>
</evidence>
<dbReference type="InterPro" id="IPR023213">
    <property type="entry name" value="CAT-like_dom_sf"/>
</dbReference>
<dbReference type="GO" id="GO:0005829">
    <property type="term" value="C:cytosol"/>
    <property type="evidence" value="ECO:0007669"/>
    <property type="project" value="TreeGrafter"/>
</dbReference>
<keyword evidence="2" id="KW-0596">Phosphopantetheine</keyword>
<evidence type="ECO:0000256" key="1">
    <source>
        <dbReference type="ARBA" id="ARBA00001957"/>
    </source>
</evidence>
<evidence type="ECO:0000313" key="6">
    <source>
        <dbReference type="EMBL" id="SOJ56171.1"/>
    </source>
</evidence>
<dbReference type="Gene3D" id="1.10.1200.10">
    <property type="entry name" value="ACP-like"/>
    <property type="match status" value="1"/>
</dbReference>
<dbReference type="InterPro" id="IPR009081">
    <property type="entry name" value="PP-bd_ACP"/>
</dbReference>
<evidence type="ECO:0000313" key="7">
    <source>
        <dbReference type="Proteomes" id="UP000554965"/>
    </source>
</evidence>
<dbReference type="GO" id="GO:0008610">
    <property type="term" value="P:lipid biosynthetic process"/>
    <property type="evidence" value="ECO:0007669"/>
    <property type="project" value="UniProtKB-ARBA"/>
</dbReference>
<feature type="domain" description="Carrier" evidence="5">
    <location>
        <begin position="1566"/>
        <end position="1640"/>
    </location>
</feature>
<dbReference type="PROSITE" id="PS50075">
    <property type="entry name" value="CARRIER"/>
    <property type="match status" value="2"/>
</dbReference>
<dbReference type="InterPro" id="IPR000873">
    <property type="entry name" value="AMP-dep_synth/lig_dom"/>
</dbReference>
<dbReference type="Pfam" id="PF00501">
    <property type="entry name" value="AMP-binding"/>
    <property type="match status" value="1"/>
</dbReference>
<dbReference type="Proteomes" id="UP000554965">
    <property type="component" value="Unassembled WGS sequence"/>
</dbReference>
<dbReference type="SUPFAM" id="SSF52777">
    <property type="entry name" value="CoA-dependent acyltransferases"/>
    <property type="match status" value="4"/>
</dbReference>
<reference evidence="6 7" key="1">
    <citation type="submission" date="2017-10" db="EMBL/GenBank/DDBJ databases">
        <authorList>
            <consortium name="Urmite Genomes"/>
        </authorList>
    </citation>
    <scope>NUCLEOTIDE SEQUENCE [LARGE SCALE GENOMIC DNA]</scope>
    <source>
        <strain evidence="6 7">FB-527</strain>
    </source>
</reference>
<dbReference type="UniPathway" id="UPA00011"/>
<dbReference type="Pfam" id="PF00668">
    <property type="entry name" value="Condensation"/>
    <property type="match status" value="2"/>
</dbReference>
<dbReference type="Gene3D" id="3.40.50.980">
    <property type="match status" value="2"/>
</dbReference>
<dbReference type="GO" id="GO:0043041">
    <property type="term" value="P:amino acid activation for nonribosomal peptide biosynthetic process"/>
    <property type="evidence" value="ECO:0007669"/>
    <property type="project" value="TreeGrafter"/>
</dbReference>
<dbReference type="InterPro" id="IPR010071">
    <property type="entry name" value="AA_adenyl_dom"/>
</dbReference>
<dbReference type="Pfam" id="PF00550">
    <property type="entry name" value="PP-binding"/>
    <property type="match status" value="2"/>
</dbReference>
<dbReference type="InterPro" id="IPR020806">
    <property type="entry name" value="PKS_PP-bd"/>
</dbReference>
<dbReference type="PROSITE" id="PS00455">
    <property type="entry name" value="AMP_BINDING"/>
    <property type="match status" value="1"/>
</dbReference>
<dbReference type="CDD" id="cd05930">
    <property type="entry name" value="A_NRPS"/>
    <property type="match status" value="1"/>
</dbReference>
<dbReference type="Gene3D" id="3.30.559.10">
    <property type="entry name" value="Chloramphenicol acetyltransferase-like domain"/>
    <property type="match status" value="2"/>
</dbReference>
<dbReference type="FunFam" id="3.40.50.12780:FF:000012">
    <property type="entry name" value="Non-ribosomal peptide synthetase"/>
    <property type="match status" value="1"/>
</dbReference>
<gene>
    <name evidence="6" type="primary">dhbF_10</name>
    <name evidence="6" type="ORF">MSIMFB_03645</name>
</gene>
<dbReference type="SMART" id="SM00823">
    <property type="entry name" value="PKS_PP"/>
    <property type="match status" value="2"/>
</dbReference>
<evidence type="ECO:0000256" key="2">
    <source>
        <dbReference type="ARBA" id="ARBA00022450"/>
    </source>
</evidence>
<dbReference type="InterPro" id="IPR006162">
    <property type="entry name" value="Ppantetheine_attach_site"/>
</dbReference>
<organism evidence="6 7">
    <name type="scientific">Mycobacterium simulans</name>
    <dbReference type="NCBI Taxonomy" id="627089"/>
    <lineage>
        <taxon>Bacteria</taxon>
        <taxon>Bacillati</taxon>
        <taxon>Actinomycetota</taxon>
        <taxon>Actinomycetes</taxon>
        <taxon>Mycobacteriales</taxon>
        <taxon>Mycobacteriaceae</taxon>
        <taxon>Mycobacterium</taxon>
    </lineage>
</organism>
<dbReference type="CDD" id="cd19531">
    <property type="entry name" value="LCL_NRPS-like"/>
    <property type="match status" value="1"/>
</dbReference>
<comment type="cofactor">
    <cofactor evidence="1">
        <name>pantetheine 4'-phosphate</name>
        <dbReference type="ChEBI" id="CHEBI:47942"/>
    </cofactor>
</comment>
<keyword evidence="3" id="KW-0597">Phosphoprotein</keyword>
<dbReference type="SUPFAM" id="SSF47336">
    <property type="entry name" value="ACP-like"/>
    <property type="match status" value="2"/>
</dbReference>
<proteinExistence type="predicted"/>
<dbReference type="GO" id="GO:0044550">
    <property type="term" value="P:secondary metabolite biosynthetic process"/>
    <property type="evidence" value="ECO:0007669"/>
    <property type="project" value="TreeGrafter"/>
</dbReference>
<dbReference type="PROSITE" id="PS00012">
    <property type="entry name" value="PHOSPHOPANTETHEINE"/>
    <property type="match status" value="2"/>
</dbReference>
<dbReference type="EMBL" id="OCTY01000002">
    <property type="protein sequence ID" value="SOJ56171.1"/>
    <property type="molecule type" value="Genomic_DNA"/>
</dbReference>
<dbReference type="RefSeq" id="WP_186243831.1">
    <property type="nucleotide sequence ID" value="NZ_OCTY01000002.1"/>
</dbReference>
<accession>A0A7Z7NBN1</accession>
<dbReference type="GO" id="GO:0072330">
    <property type="term" value="P:monocarboxylic acid biosynthetic process"/>
    <property type="evidence" value="ECO:0007669"/>
    <property type="project" value="UniProtKB-ARBA"/>
</dbReference>
<dbReference type="Pfam" id="PF13193">
    <property type="entry name" value="AMP-binding_C"/>
    <property type="match status" value="1"/>
</dbReference>
<dbReference type="PANTHER" id="PTHR45527:SF1">
    <property type="entry name" value="FATTY ACID SYNTHASE"/>
    <property type="match status" value="1"/>
</dbReference>
<dbReference type="InterPro" id="IPR029058">
    <property type="entry name" value="AB_hydrolase_fold"/>
</dbReference>
<dbReference type="FunFam" id="3.40.50.980:FF:000001">
    <property type="entry name" value="Non-ribosomal peptide synthetase"/>
    <property type="match status" value="1"/>
</dbReference>
<dbReference type="GO" id="GO:0031177">
    <property type="term" value="F:phosphopantetheine binding"/>
    <property type="evidence" value="ECO:0007669"/>
    <property type="project" value="InterPro"/>
</dbReference>
<dbReference type="InterPro" id="IPR001242">
    <property type="entry name" value="Condensation_dom"/>
</dbReference>